<dbReference type="Gene3D" id="1.10.110.10">
    <property type="entry name" value="Plant lipid-transfer and hydrophobic proteins"/>
    <property type="match status" value="1"/>
</dbReference>
<dbReference type="KEGG" id="pda:103717043"/>
<proteinExistence type="predicted"/>
<evidence type="ECO:0000313" key="3">
    <source>
        <dbReference type="Proteomes" id="UP000228380"/>
    </source>
</evidence>
<dbReference type="PRINTS" id="PR00382">
    <property type="entry name" value="LIPIDTRNSFER"/>
</dbReference>
<keyword evidence="3" id="KW-1185">Reference proteome</keyword>
<sequence length="121" mass="12389">MASSSARCTLWAVAAVLVVSTAAAAAAAKVSCGDAVNALIPCGSYLVGSGQAEPSPRCCKSAGELSRMASTVAERRALCQCFKQTGPSFGVKPERANHLLTACNLSLTIPLNPNMDCSRIS</sequence>
<protein>
    <submittedName>
        <fullName evidence="4">Non-specific lipid-transfer protein 3-like</fullName>
    </submittedName>
</protein>
<dbReference type="InterPro" id="IPR036312">
    <property type="entry name" value="Bifun_inhib/LTP/seed_sf"/>
</dbReference>
<evidence type="ECO:0000256" key="1">
    <source>
        <dbReference type="SAM" id="SignalP"/>
    </source>
</evidence>
<dbReference type="GO" id="GO:0008289">
    <property type="term" value="F:lipid binding"/>
    <property type="evidence" value="ECO:0007669"/>
    <property type="project" value="InterPro"/>
</dbReference>
<dbReference type="Pfam" id="PF14368">
    <property type="entry name" value="LTP_2"/>
    <property type="match status" value="1"/>
</dbReference>
<dbReference type="Proteomes" id="UP000228380">
    <property type="component" value="Chromosome 1"/>
</dbReference>
<evidence type="ECO:0000313" key="4">
    <source>
        <dbReference type="RefSeq" id="XP_008803495.1"/>
    </source>
</evidence>
<dbReference type="InterPro" id="IPR016140">
    <property type="entry name" value="Bifunc_inhib/LTP/seed_store"/>
</dbReference>
<dbReference type="GO" id="GO:0006869">
    <property type="term" value="P:lipid transport"/>
    <property type="evidence" value="ECO:0007669"/>
    <property type="project" value="InterPro"/>
</dbReference>
<dbReference type="PANTHER" id="PTHR33076">
    <property type="entry name" value="NON-SPECIFIC LIPID-TRANSFER PROTEIN 2-RELATED"/>
    <property type="match status" value="1"/>
</dbReference>
<accession>A0A8B7CPB0</accession>
<feature type="domain" description="Bifunctional inhibitor/plant lipid transfer protein/seed storage helical" evidence="2">
    <location>
        <begin position="32"/>
        <end position="117"/>
    </location>
</feature>
<dbReference type="AlphaFoldDB" id="A0A8B7CPB0"/>
<dbReference type="SUPFAM" id="SSF47699">
    <property type="entry name" value="Bifunctional inhibitor/lipid-transfer protein/seed storage 2S albumin"/>
    <property type="match status" value="1"/>
</dbReference>
<gene>
    <name evidence="4" type="primary">LOC103717043</name>
</gene>
<dbReference type="RefSeq" id="XP_008803495.1">
    <property type="nucleotide sequence ID" value="XM_008805273.4"/>
</dbReference>
<keyword evidence="1" id="KW-0732">Signal</keyword>
<dbReference type="CDD" id="cd01960">
    <property type="entry name" value="nsLTP1"/>
    <property type="match status" value="1"/>
</dbReference>
<name>A0A8B7CPB0_PHODC</name>
<organism evidence="3 4">
    <name type="scientific">Phoenix dactylifera</name>
    <name type="common">Date palm</name>
    <dbReference type="NCBI Taxonomy" id="42345"/>
    <lineage>
        <taxon>Eukaryota</taxon>
        <taxon>Viridiplantae</taxon>
        <taxon>Streptophyta</taxon>
        <taxon>Embryophyta</taxon>
        <taxon>Tracheophyta</taxon>
        <taxon>Spermatophyta</taxon>
        <taxon>Magnoliopsida</taxon>
        <taxon>Liliopsida</taxon>
        <taxon>Arecaceae</taxon>
        <taxon>Coryphoideae</taxon>
        <taxon>Phoeniceae</taxon>
        <taxon>Phoenix</taxon>
    </lineage>
</organism>
<dbReference type="InterPro" id="IPR000528">
    <property type="entry name" value="Plant_nsLTP"/>
</dbReference>
<dbReference type="GeneID" id="103717043"/>
<feature type="chain" id="PRO_5034956118" evidence="1">
    <location>
        <begin position="28"/>
        <end position="121"/>
    </location>
</feature>
<dbReference type="SMART" id="SM00499">
    <property type="entry name" value="AAI"/>
    <property type="match status" value="1"/>
</dbReference>
<evidence type="ECO:0000259" key="2">
    <source>
        <dbReference type="SMART" id="SM00499"/>
    </source>
</evidence>
<dbReference type="OrthoDB" id="1876592at2759"/>
<feature type="signal peptide" evidence="1">
    <location>
        <begin position="1"/>
        <end position="27"/>
    </location>
</feature>
<reference evidence="4" key="2">
    <citation type="submission" date="2025-08" db="UniProtKB">
        <authorList>
            <consortium name="RefSeq"/>
        </authorList>
    </citation>
    <scope>IDENTIFICATION</scope>
    <source>
        <tissue evidence="4">Young leaves</tissue>
    </source>
</reference>
<reference evidence="3" key="1">
    <citation type="journal article" date="2019" name="Nat. Commun.">
        <title>Genome-wide association mapping of date palm fruit traits.</title>
        <authorList>
            <person name="Hazzouri K.M."/>
            <person name="Gros-Balthazard M."/>
            <person name="Flowers J.M."/>
            <person name="Copetti D."/>
            <person name="Lemansour A."/>
            <person name="Lebrun M."/>
            <person name="Masmoudi K."/>
            <person name="Ferrand S."/>
            <person name="Dhar M.I."/>
            <person name="Fresquez Z.A."/>
            <person name="Rosas U."/>
            <person name="Zhang J."/>
            <person name="Talag J."/>
            <person name="Lee S."/>
            <person name="Kudrna D."/>
            <person name="Powell R.F."/>
            <person name="Leitch I.J."/>
            <person name="Krueger R.R."/>
            <person name="Wing R.A."/>
            <person name="Amiri K.M.A."/>
            <person name="Purugganan M.D."/>
        </authorList>
    </citation>
    <scope>NUCLEOTIDE SEQUENCE [LARGE SCALE GENOMIC DNA]</scope>
    <source>
        <strain evidence="3">cv. Khalas</strain>
    </source>
</reference>